<dbReference type="GO" id="GO:0032259">
    <property type="term" value="P:methylation"/>
    <property type="evidence" value="ECO:0007669"/>
    <property type="project" value="UniProtKB-KW"/>
</dbReference>
<name>A0A7J3M4G4_ARCFL</name>
<dbReference type="SUPFAM" id="SSF53335">
    <property type="entry name" value="S-adenosyl-L-methionine-dependent methyltransferases"/>
    <property type="match status" value="1"/>
</dbReference>
<dbReference type="PANTHER" id="PTHR43591:SF24">
    <property type="entry name" value="2-METHOXY-6-POLYPRENYL-1,4-BENZOQUINOL METHYLASE, MITOCHONDRIAL"/>
    <property type="match status" value="1"/>
</dbReference>
<dbReference type="Pfam" id="PF08241">
    <property type="entry name" value="Methyltransf_11"/>
    <property type="match status" value="1"/>
</dbReference>
<sequence length="259" mass="30367">MYDFRKIFKLKVLRKSVEVLIKSRDYWDKRARDYDRAPGHSGFEEEWKKFLSSKLSSESKILDVGTGTGFLALLLAELGYEVVGVDISEEMIKVAREKAEKRNLKVEFKLGNAEKLDFKNEEFDAVVSRHLLWTLQNLKNCIAEWKRVTKNKVLVIDGVWLSDNFVSRVKSGIAKLGIALVERRNVFKLQYDKDTQKALPYYGGVPKDVALRMFREVGFSKIEVEDLNYLKELFYKGRFLYKLAWYDRNWDYYSIIGVK</sequence>
<keyword evidence="2" id="KW-0808">Transferase</keyword>
<feature type="domain" description="Methyltransferase type 11" evidence="1">
    <location>
        <begin position="62"/>
        <end position="152"/>
    </location>
</feature>
<protein>
    <submittedName>
        <fullName evidence="2">Class I SAM-dependent methyltransferase</fullName>
    </submittedName>
</protein>
<comment type="caution">
    <text evidence="2">The sequence shown here is derived from an EMBL/GenBank/DDBJ whole genome shotgun (WGS) entry which is preliminary data.</text>
</comment>
<proteinExistence type="predicted"/>
<evidence type="ECO:0000259" key="1">
    <source>
        <dbReference type="Pfam" id="PF08241"/>
    </source>
</evidence>
<dbReference type="InterPro" id="IPR013216">
    <property type="entry name" value="Methyltransf_11"/>
</dbReference>
<dbReference type="Gene3D" id="3.40.50.150">
    <property type="entry name" value="Vaccinia Virus protein VP39"/>
    <property type="match status" value="1"/>
</dbReference>
<dbReference type="InterPro" id="IPR029063">
    <property type="entry name" value="SAM-dependent_MTases_sf"/>
</dbReference>
<accession>A0A7J3M4G4</accession>
<dbReference type="AlphaFoldDB" id="A0A7J3M4G4"/>
<dbReference type="PANTHER" id="PTHR43591">
    <property type="entry name" value="METHYLTRANSFERASE"/>
    <property type="match status" value="1"/>
</dbReference>
<dbReference type="EMBL" id="DSYZ01000104">
    <property type="protein sequence ID" value="HGT83154.1"/>
    <property type="molecule type" value="Genomic_DNA"/>
</dbReference>
<reference evidence="2" key="1">
    <citation type="journal article" date="2020" name="mSystems">
        <title>Genome- and Community-Level Interaction Insights into Carbon Utilization and Element Cycling Functions of Hydrothermarchaeota in Hydrothermal Sediment.</title>
        <authorList>
            <person name="Zhou Z."/>
            <person name="Liu Y."/>
            <person name="Xu W."/>
            <person name="Pan J."/>
            <person name="Luo Z.H."/>
            <person name="Li M."/>
        </authorList>
    </citation>
    <scope>NUCLEOTIDE SEQUENCE [LARGE SCALE GENOMIC DNA]</scope>
    <source>
        <strain evidence="2">SpSt-587</strain>
    </source>
</reference>
<keyword evidence="2" id="KW-0489">Methyltransferase</keyword>
<organism evidence="2">
    <name type="scientific">Archaeoglobus fulgidus</name>
    <dbReference type="NCBI Taxonomy" id="2234"/>
    <lineage>
        <taxon>Archaea</taxon>
        <taxon>Methanobacteriati</taxon>
        <taxon>Methanobacteriota</taxon>
        <taxon>Archaeoglobi</taxon>
        <taxon>Archaeoglobales</taxon>
        <taxon>Archaeoglobaceae</taxon>
        <taxon>Archaeoglobus</taxon>
    </lineage>
</organism>
<gene>
    <name evidence="2" type="ORF">ENT52_05455</name>
</gene>
<dbReference type="CDD" id="cd02440">
    <property type="entry name" value="AdoMet_MTases"/>
    <property type="match status" value="1"/>
</dbReference>
<dbReference type="GO" id="GO:0008757">
    <property type="term" value="F:S-adenosylmethionine-dependent methyltransferase activity"/>
    <property type="evidence" value="ECO:0007669"/>
    <property type="project" value="InterPro"/>
</dbReference>
<evidence type="ECO:0000313" key="2">
    <source>
        <dbReference type="EMBL" id="HGT83154.1"/>
    </source>
</evidence>